<evidence type="ECO:0000256" key="2">
    <source>
        <dbReference type="ARBA" id="ARBA00022630"/>
    </source>
</evidence>
<dbReference type="SUPFAM" id="SSF52343">
    <property type="entry name" value="Ferredoxin reductase-like, C-terminal NADP-linked domain"/>
    <property type="match status" value="1"/>
</dbReference>
<dbReference type="PANTHER" id="PTHR47354:SF1">
    <property type="entry name" value="CARNITINE MONOOXYGENASE REDUCTASE SUBUNIT"/>
    <property type="match status" value="1"/>
</dbReference>
<name>A0A917LDC7_9ACTN</name>
<dbReference type="InterPro" id="IPR039261">
    <property type="entry name" value="FNR_nucleotide-bd"/>
</dbReference>
<dbReference type="PRINTS" id="PR00409">
    <property type="entry name" value="PHDIOXRDTASE"/>
</dbReference>
<dbReference type="GO" id="GO:0016491">
    <property type="term" value="F:oxidoreductase activity"/>
    <property type="evidence" value="ECO:0007669"/>
    <property type="project" value="UniProtKB-KW"/>
</dbReference>
<dbReference type="PROSITE" id="PS51085">
    <property type="entry name" value="2FE2S_FER_2"/>
    <property type="match status" value="1"/>
</dbReference>
<evidence type="ECO:0000313" key="11">
    <source>
        <dbReference type="Proteomes" id="UP000657574"/>
    </source>
</evidence>
<keyword evidence="3" id="KW-0001">2Fe-2S</keyword>
<dbReference type="GO" id="GO:0051537">
    <property type="term" value="F:2 iron, 2 sulfur cluster binding"/>
    <property type="evidence" value="ECO:0007669"/>
    <property type="project" value="UniProtKB-KW"/>
</dbReference>
<dbReference type="AlphaFoldDB" id="A0A917LDC7"/>
<keyword evidence="2" id="KW-0285">Flavoprotein</keyword>
<comment type="caution">
    <text evidence="10">The sequence shown here is derived from an EMBL/GenBank/DDBJ whole genome shotgun (WGS) entry which is preliminary data.</text>
</comment>
<protein>
    <submittedName>
        <fullName evidence="10">Ferredoxin</fullName>
    </submittedName>
</protein>
<dbReference type="Gene3D" id="2.40.30.10">
    <property type="entry name" value="Translation factors"/>
    <property type="match status" value="1"/>
</dbReference>
<evidence type="ECO:0000256" key="7">
    <source>
        <dbReference type="ARBA" id="ARBA00023014"/>
    </source>
</evidence>
<dbReference type="InterPro" id="IPR012675">
    <property type="entry name" value="Beta-grasp_dom_sf"/>
</dbReference>
<keyword evidence="11" id="KW-1185">Reference proteome</keyword>
<reference evidence="10" key="1">
    <citation type="journal article" date="2014" name="Int. J. Syst. Evol. Microbiol.">
        <title>Complete genome sequence of Corynebacterium casei LMG S-19264T (=DSM 44701T), isolated from a smear-ripened cheese.</title>
        <authorList>
            <consortium name="US DOE Joint Genome Institute (JGI-PGF)"/>
            <person name="Walter F."/>
            <person name="Albersmeier A."/>
            <person name="Kalinowski J."/>
            <person name="Ruckert C."/>
        </authorList>
    </citation>
    <scope>NUCLEOTIDE SEQUENCE</scope>
    <source>
        <strain evidence="10">JCM 3086</strain>
    </source>
</reference>
<feature type="domain" description="2Fe-2S ferredoxin-type" evidence="8">
    <location>
        <begin position="238"/>
        <end position="323"/>
    </location>
</feature>
<dbReference type="InterPro" id="IPR017927">
    <property type="entry name" value="FAD-bd_FR_type"/>
</dbReference>
<dbReference type="PROSITE" id="PS00197">
    <property type="entry name" value="2FE2S_FER_1"/>
    <property type="match status" value="1"/>
</dbReference>
<dbReference type="Gene3D" id="3.40.50.80">
    <property type="entry name" value="Nucleotide-binding domain of ferredoxin-NADP reductase (FNR) module"/>
    <property type="match status" value="1"/>
</dbReference>
<dbReference type="InterPro" id="IPR006058">
    <property type="entry name" value="2Fe2S_fd_BS"/>
</dbReference>
<dbReference type="Pfam" id="PF00111">
    <property type="entry name" value="Fer2"/>
    <property type="match status" value="1"/>
</dbReference>
<dbReference type="CDD" id="cd06185">
    <property type="entry name" value="PDR_like"/>
    <property type="match status" value="1"/>
</dbReference>
<gene>
    <name evidence="10" type="ORF">GCM10010121_083260</name>
</gene>
<dbReference type="SUPFAM" id="SSF54292">
    <property type="entry name" value="2Fe-2S ferredoxin-like"/>
    <property type="match status" value="1"/>
</dbReference>
<dbReference type="SUPFAM" id="SSF63380">
    <property type="entry name" value="Riboflavin synthase domain-like"/>
    <property type="match status" value="1"/>
</dbReference>
<evidence type="ECO:0000256" key="5">
    <source>
        <dbReference type="ARBA" id="ARBA00023002"/>
    </source>
</evidence>
<dbReference type="Gene3D" id="3.10.20.30">
    <property type="match status" value="1"/>
</dbReference>
<evidence type="ECO:0000259" key="9">
    <source>
        <dbReference type="PROSITE" id="PS51384"/>
    </source>
</evidence>
<dbReference type="InterPro" id="IPR001041">
    <property type="entry name" value="2Fe-2S_ferredoxin-type"/>
</dbReference>
<keyword evidence="5" id="KW-0560">Oxidoreductase</keyword>
<evidence type="ECO:0000259" key="8">
    <source>
        <dbReference type="PROSITE" id="PS51085"/>
    </source>
</evidence>
<dbReference type="InterPro" id="IPR017938">
    <property type="entry name" value="Riboflavin_synthase-like_b-brl"/>
</dbReference>
<proteinExistence type="predicted"/>
<evidence type="ECO:0000256" key="1">
    <source>
        <dbReference type="ARBA" id="ARBA00001974"/>
    </source>
</evidence>
<reference evidence="10" key="2">
    <citation type="submission" date="2020-09" db="EMBL/GenBank/DDBJ databases">
        <authorList>
            <person name="Sun Q."/>
            <person name="Ohkuma M."/>
        </authorList>
    </citation>
    <scope>NUCLEOTIDE SEQUENCE</scope>
    <source>
        <strain evidence="10">JCM 3086</strain>
    </source>
</reference>
<evidence type="ECO:0000256" key="6">
    <source>
        <dbReference type="ARBA" id="ARBA00023004"/>
    </source>
</evidence>
<sequence>MSQADDRNATPFELKVDSIRMVADGVAELVLVDPSGAPLRAWEPGAHIDLRLPNGLVRQYSLTSDSGDGSHYRVAVLREPNGRGGSEYIHGGLRAGDVLVCDGPRNNFAFLPAKSYRFIAGGIGITPLLQMIESAEHADVPWTLAYFGRSAASMAWANDLKARFPDHVEVRPDDIFGMPDLGTALAGIAEDELIYACGPHGLLDAIAAHLDEQARGILHVERFAPIDAEALVADRQAFKVTLDRSGIDLEVPADKSILDVMEEHGIPVVSSCREGTCGTCETAILAGSVEHRDSILSEDEKAANETMMICCSRGIGTDLVIDA</sequence>
<dbReference type="PROSITE" id="PS51384">
    <property type="entry name" value="FAD_FR"/>
    <property type="match status" value="1"/>
</dbReference>
<evidence type="ECO:0000313" key="10">
    <source>
        <dbReference type="EMBL" id="GGJ59990.1"/>
    </source>
</evidence>
<accession>A0A917LDC7</accession>
<feature type="domain" description="FAD-binding FR-type" evidence="9">
    <location>
        <begin position="9"/>
        <end position="111"/>
    </location>
</feature>
<evidence type="ECO:0000256" key="4">
    <source>
        <dbReference type="ARBA" id="ARBA00022723"/>
    </source>
</evidence>
<dbReference type="InterPro" id="IPR036010">
    <property type="entry name" value="2Fe-2S_ferredoxin-like_sf"/>
</dbReference>
<dbReference type="RefSeq" id="WP_189316528.1">
    <property type="nucleotide sequence ID" value="NZ_BMQA01000062.1"/>
</dbReference>
<dbReference type="CDD" id="cd00207">
    <property type="entry name" value="fer2"/>
    <property type="match status" value="1"/>
</dbReference>
<organism evidence="10 11">
    <name type="scientific">Streptomyces brasiliensis</name>
    <dbReference type="NCBI Taxonomy" id="1954"/>
    <lineage>
        <taxon>Bacteria</taxon>
        <taxon>Bacillati</taxon>
        <taxon>Actinomycetota</taxon>
        <taxon>Actinomycetes</taxon>
        <taxon>Kitasatosporales</taxon>
        <taxon>Streptomycetaceae</taxon>
        <taxon>Streptomyces</taxon>
    </lineage>
</organism>
<keyword evidence="6" id="KW-0408">Iron</keyword>
<keyword evidence="4" id="KW-0479">Metal-binding</keyword>
<dbReference type="Proteomes" id="UP000657574">
    <property type="component" value="Unassembled WGS sequence"/>
</dbReference>
<keyword evidence="7" id="KW-0411">Iron-sulfur</keyword>
<dbReference type="GO" id="GO:0046872">
    <property type="term" value="F:metal ion binding"/>
    <property type="evidence" value="ECO:0007669"/>
    <property type="project" value="UniProtKB-KW"/>
</dbReference>
<evidence type="ECO:0000256" key="3">
    <source>
        <dbReference type="ARBA" id="ARBA00022714"/>
    </source>
</evidence>
<dbReference type="InterPro" id="IPR050415">
    <property type="entry name" value="MRET"/>
</dbReference>
<comment type="cofactor">
    <cofactor evidence="1">
        <name>FAD</name>
        <dbReference type="ChEBI" id="CHEBI:57692"/>
    </cofactor>
</comment>
<dbReference type="PANTHER" id="PTHR47354">
    <property type="entry name" value="NADH OXIDOREDUCTASE HCR"/>
    <property type="match status" value="1"/>
</dbReference>
<dbReference type="EMBL" id="BMQA01000062">
    <property type="protein sequence ID" value="GGJ59990.1"/>
    <property type="molecule type" value="Genomic_DNA"/>
</dbReference>